<sequence length="423" mass="41216">MIDYALLSPEVNSGRLYSGPGSAPMMAVASAWRGLAAEITSALTSYETTLSQLVDDEWMGPASAAMSAAAKPFLAWMAETAANAEQTATQATAAAAAFEAAHAATPPPAVITANRIQQKQLVATNVVGQNSAAIMASDAQYLQMWAQAAEVMYRYAASSAAATNVTPFSEPSQTTNPAGTANQASAVGQAGSTAAGNTAQTAQMISSLPNAVQSLASPAAASQPAAAGDLSGLWSAFLNNASVNGIASLLSDPLNGVVSFAGTSLAFTPSSLIPTMTSFFSGGGFNAFGGGSAGAGIGALLAPGGPLSSLGALGGGTTGAASAAAGAFSASATTPAVSAGVGQATLVGELSAPPAWAAAAPASTAEAPSALQASSWAAAPEEIESMAAMPGGMPVGADRGGFGLSTPRYGFKPTVMARPVVAG</sequence>
<accession>A0ACD2EIX3</accession>
<dbReference type="EMBL" id="RRZR01000051">
    <property type="protein sequence ID" value="RRR41898.1"/>
    <property type="molecule type" value="Genomic_DNA"/>
</dbReference>
<dbReference type="Proteomes" id="UP000268891">
    <property type="component" value="Unassembled WGS sequence"/>
</dbReference>
<evidence type="ECO:0000313" key="1">
    <source>
        <dbReference type="EMBL" id="RRR41898.1"/>
    </source>
</evidence>
<name>A0ACD2EIX3_9MYCO</name>
<comment type="caution">
    <text evidence="1">The sequence shown here is derived from an EMBL/GenBank/DDBJ whole genome shotgun (WGS) entry which is preliminary data.</text>
</comment>
<evidence type="ECO:0000313" key="2">
    <source>
        <dbReference type="Proteomes" id="UP000268891"/>
    </source>
</evidence>
<proteinExistence type="predicted"/>
<gene>
    <name evidence="1" type="ORF">EHH44_18310</name>
</gene>
<organism evidence="1 2">
    <name type="scientific">Mycolicibacter terrae</name>
    <dbReference type="NCBI Taxonomy" id="1788"/>
    <lineage>
        <taxon>Bacteria</taxon>
        <taxon>Bacillati</taxon>
        <taxon>Actinomycetota</taxon>
        <taxon>Actinomycetes</taxon>
        <taxon>Mycobacteriales</taxon>
        <taxon>Mycobacteriaceae</taxon>
        <taxon>Mycolicibacter</taxon>
    </lineage>
</organism>
<reference evidence="1" key="1">
    <citation type="submission" date="2018-11" db="EMBL/GenBank/DDBJ databases">
        <authorList>
            <person name="Sattar A."/>
            <person name="Zunita Z."/>
            <person name="Jalila A."/>
            <person name="Saleha A.A."/>
        </authorList>
    </citation>
    <scope>NUCLEOTIDE SEQUENCE</scope>
    <source>
        <strain evidence="1">F12-74</strain>
    </source>
</reference>
<protein>
    <submittedName>
        <fullName evidence="1">PPE family protein</fullName>
    </submittedName>
</protein>
<keyword evidence="2" id="KW-1185">Reference proteome</keyword>